<keyword evidence="3" id="KW-1185">Reference proteome</keyword>
<dbReference type="AlphaFoldDB" id="A0A5B7J086"/>
<name>A0A5B7J086_PORTR</name>
<feature type="compositionally biased region" description="Basic and acidic residues" evidence="1">
    <location>
        <begin position="50"/>
        <end position="59"/>
    </location>
</feature>
<sequence length="59" mass="6462">MIVSGRTDASAKARNFNENTRSKHRRRRDLIYILTILGTDGGESSGAEGRGAKALERNS</sequence>
<accession>A0A5B7J086</accession>
<evidence type="ECO:0000313" key="3">
    <source>
        <dbReference type="Proteomes" id="UP000324222"/>
    </source>
</evidence>
<protein>
    <submittedName>
        <fullName evidence="2">Uncharacterized protein</fullName>
    </submittedName>
</protein>
<comment type="caution">
    <text evidence="2">The sequence shown here is derived from an EMBL/GenBank/DDBJ whole genome shotgun (WGS) entry which is preliminary data.</text>
</comment>
<gene>
    <name evidence="2" type="ORF">E2C01_084526</name>
</gene>
<reference evidence="2 3" key="1">
    <citation type="submission" date="2019-05" db="EMBL/GenBank/DDBJ databases">
        <title>Another draft genome of Portunus trituberculatus and its Hox gene families provides insights of decapod evolution.</title>
        <authorList>
            <person name="Jeong J.-H."/>
            <person name="Song I."/>
            <person name="Kim S."/>
            <person name="Choi T."/>
            <person name="Kim D."/>
            <person name="Ryu S."/>
            <person name="Kim W."/>
        </authorList>
    </citation>
    <scope>NUCLEOTIDE SEQUENCE [LARGE SCALE GENOMIC DNA]</scope>
    <source>
        <tissue evidence="2">Muscle</tissue>
    </source>
</reference>
<dbReference type="Proteomes" id="UP000324222">
    <property type="component" value="Unassembled WGS sequence"/>
</dbReference>
<organism evidence="2 3">
    <name type="scientific">Portunus trituberculatus</name>
    <name type="common">Swimming crab</name>
    <name type="synonym">Neptunus trituberculatus</name>
    <dbReference type="NCBI Taxonomy" id="210409"/>
    <lineage>
        <taxon>Eukaryota</taxon>
        <taxon>Metazoa</taxon>
        <taxon>Ecdysozoa</taxon>
        <taxon>Arthropoda</taxon>
        <taxon>Crustacea</taxon>
        <taxon>Multicrustacea</taxon>
        <taxon>Malacostraca</taxon>
        <taxon>Eumalacostraca</taxon>
        <taxon>Eucarida</taxon>
        <taxon>Decapoda</taxon>
        <taxon>Pleocyemata</taxon>
        <taxon>Brachyura</taxon>
        <taxon>Eubrachyura</taxon>
        <taxon>Portunoidea</taxon>
        <taxon>Portunidae</taxon>
        <taxon>Portuninae</taxon>
        <taxon>Portunus</taxon>
    </lineage>
</organism>
<proteinExistence type="predicted"/>
<feature type="region of interest" description="Disordered" evidence="1">
    <location>
        <begin position="39"/>
        <end position="59"/>
    </location>
</feature>
<evidence type="ECO:0000313" key="2">
    <source>
        <dbReference type="EMBL" id="MPC89572.1"/>
    </source>
</evidence>
<dbReference type="EMBL" id="VSRR010081470">
    <property type="protein sequence ID" value="MPC89572.1"/>
    <property type="molecule type" value="Genomic_DNA"/>
</dbReference>
<feature type="region of interest" description="Disordered" evidence="1">
    <location>
        <begin position="1"/>
        <end position="24"/>
    </location>
</feature>
<evidence type="ECO:0000256" key="1">
    <source>
        <dbReference type="SAM" id="MobiDB-lite"/>
    </source>
</evidence>